<evidence type="ECO:0000313" key="3">
    <source>
        <dbReference type="Proteomes" id="UP000683246"/>
    </source>
</evidence>
<dbReference type="KEGG" id="vpy:HZI73_02310"/>
<evidence type="ECO:0000259" key="1">
    <source>
        <dbReference type="Pfam" id="PF01261"/>
    </source>
</evidence>
<reference evidence="2" key="1">
    <citation type="submission" date="2020-07" db="EMBL/GenBank/DDBJ databases">
        <title>Vallitalea pronyensis genome.</title>
        <authorList>
            <person name="Postec A."/>
        </authorList>
    </citation>
    <scope>NUCLEOTIDE SEQUENCE</scope>
    <source>
        <strain evidence="2">FatNI3</strain>
    </source>
</reference>
<sequence length="298" mass="33308">MKIGLSSYSLVSLINSGEMTILEAIDWIGAHGGEHVEIVPFGFDLVNNPSLIDDIREKAKEVGIDISNYAILANLVPETEEAYEKEIARVMGEVDIANRLGVKLMRHDVSSFRRPLDTCTVSYFEKDFPRMVEACRRIADYAAQYGITTTVENHGFYVNGSDRVIRLIEAVDRPNFGMTLDVGNFLCVDEPSEVGVKKAVNYAKMVHLKDFYTRKVSRMPGMGGLFRCDSGHWFKTYCGNLLRGAIIGQGDLDLWESLATIKESGYDGYISVEFEGLEDCIMGSEVGMRTGKLIWKEV</sequence>
<proteinExistence type="predicted"/>
<protein>
    <submittedName>
        <fullName evidence="2">Sugar phosphate isomerase/epimerase</fullName>
    </submittedName>
</protein>
<dbReference type="GO" id="GO:0016853">
    <property type="term" value="F:isomerase activity"/>
    <property type="evidence" value="ECO:0007669"/>
    <property type="project" value="UniProtKB-KW"/>
</dbReference>
<dbReference type="InterPro" id="IPR013022">
    <property type="entry name" value="Xyl_isomerase-like_TIM-brl"/>
</dbReference>
<evidence type="ECO:0000313" key="2">
    <source>
        <dbReference type="EMBL" id="QUI21186.1"/>
    </source>
</evidence>
<dbReference type="RefSeq" id="WP_212696650.1">
    <property type="nucleotide sequence ID" value="NZ_CP058649.1"/>
</dbReference>
<keyword evidence="2" id="KW-0413">Isomerase</keyword>
<name>A0A8J8MGM5_9FIRM</name>
<dbReference type="PANTHER" id="PTHR12110:SF53">
    <property type="entry name" value="BLR5974 PROTEIN"/>
    <property type="match status" value="1"/>
</dbReference>
<dbReference type="SUPFAM" id="SSF51658">
    <property type="entry name" value="Xylose isomerase-like"/>
    <property type="match status" value="1"/>
</dbReference>
<organism evidence="2 3">
    <name type="scientific">Vallitalea pronyensis</name>
    <dbReference type="NCBI Taxonomy" id="1348613"/>
    <lineage>
        <taxon>Bacteria</taxon>
        <taxon>Bacillati</taxon>
        <taxon>Bacillota</taxon>
        <taxon>Clostridia</taxon>
        <taxon>Lachnospirales</taxon>
        <taxon>Vallitaleaceae</taxon>
        <taxon>Vallitalea</taxon>
    </lineage>
</organism>
<dbReference type="Proteomes" id="UP000683246">
    <property type="component" value="Chromosome"/>
</dbReference>
<keyword evidence="3" id="KW-1185">Reference proteome</keyword>
<accession>A0A8J8MGM5</accession>
<feature type="domain" description="Xylose isomerase-like TIM barrel" evidence="1">
    <location>
        <begin position="26"/>
        <end position="275"/>
    </location>
</feature>
<gene>
    <name evidence="2" type="ORF">HZI73_02310</name>
</gene>
<dbReference type="EMBL" id="CP058649">
    <property type="protein sequence ID" value="QUI21186.1"/>
    <property type="molecule type" value="Genomic_DNA"/>
</dbReference>
<dbReference type="PANTHER" id="PTHR12110">
    <property type="entry name" value="HYDROXYPYRUVATE ISOMERASE"/>
    <property type="match status" value="1"/>
</dbReference>
<dbReference type="InterPro" id="IPR050312">
    <property type="entry name" value="IolE/XylAMocC-like"/>
</dbReference>
<dbReference type="Gene3D" id="3.20.20.150">
    <property type="entry name" value="Divalent-metal-dependent TIM barrel enzymes"/>
    <property type="match status" value="1"/>
</dbReference>
<dbReference type="AlphaFoldDB" id="A0A8J8MGM5"/>
<dbReference type="Pfam" id="PF01261">
    <property type="entry name" value="AP_endonuc_2"/>
    <property type="match status" value="1"/>
</dbReference>
<dbReference type="InterPro" id="IPR036237">
    <property type="entry name" value="Xyl_isomerase-like_sf"/>
</dbReference>